<gene>
    <name evidence="1" type="ORF">RPERSI_LOCUS7777</name>
</gene>
<comment type="caution">
    <text evidence="1">The sequence shown here is derived from an EMBL/GenBank/DDBJ whole genome shotgun (WGS) entry which is preliminary data.</text>
</comment>
<organism evidence="1 2">
    <name type="scientific">Racocetra persica</name>
    <dbReference type="NCBI Taxonomy" id="160502"/>
    <lineage>
        <taxon>Eukaryota</taxon>
        <taxon>Fungi</taxon>
        <taxon>Fungi incertae sedis</taxon>
        <taxon>Mucoromycota</taxon>
        <taxon>Glomeromycotina</taxon>
        <taxon>Glomeromycetes</taxon>
        <taxon>Diversisporales</taxon>
        <taxon>Gigasporaceae</taxon>
        <taxon>Racocetra</taxon>
    </lineage>
</organism>
<accession>A0ACA9NIB8</accession>
<proteinExistence type="predicted"/>
<protein>
    <submittedName>
        <fullName evidence="1">11317_t:CDS:1</fullName>
    </submittedName>
</protein>
<sequence length="231" mass="25591">MSSEPALLTAIRNLQNPIPQYVLGTLPAIAILGTTPHSGLCAKLIWFARCLGCPFTGMFYFCNIGNIPSEMCAYWLSAEYFDFEGNLIDYLPVGHHAMQLNPTANQIAIINNWVAEASLLDRLSSLVSLYYIFVGIFAGISKAAGPCIEDKSLQDWPYLPLLFIWTLPVIYVRIRNGRVVDRVLQGHLHNPQDTGQIVPIPVATFQLQDLHNKKAHAAITALASVTLPWLT</sequence>
<name>A0ACA9NIB8_9GLOM</name>
<keyword evidence="2" id="KW-1185">Reference proteome</keyword>
<dbReference type="EMBL" id="CAJVQC010013474">
    <property type="protein sequence ID" value="CAG8648612.1"/>
    <property type="molecule type" value="Genomic_DNA"/>
</dbReference>
<feature type="non-terminal residue" evidence="1">
    <location>
        <position position="231"/>
    </location>
</feature>
<evidence type="ECO:0000313" key="2">
    <source>
        <dbReference type="Proteomes" id="UP000789920"/>
    </source>
</evidence>
<reference evidence="1" key="1">
    <citation type="submission" date="2021-06" db="EMBL/GenBank/DDBJ databases">
        <authorList>
            <person name="Kallberg Y."/>
            <person name="Tangrot J."/>
            <person name="Rosling A."/>
        </authorList>
    </citation>
    <scope>NUCLEOTIDE SEQUENCE</scope>
    <source>
        <strain evidence="1">MA461A</strain>
    </source>
</reference>
<dbReference type="Proteomes" id="UP000789920">
    <property type="component" value="Unassembled WGS sequence"/>
</dbReference>
<evidence type="ECO:0000313" key="1">
    <source>
        <dbReference type="EMBL" id="CAG8648612.1"/>
    </source>
</evidence>